<dbReference type="Gene3D" id="3.90.79.10">
    <property type="entry name" value="Nucleoside Triphosphate Pyrophosphohydrolase"/>
    <property type="match status" value="1"/>
</dbReference>
<dbReference type="EMBL" id="NGJS01000037">
    <property type="protein sequence ID" value="RST94909.1"/>
    <property type="molecule type" value="Genomic_DNA"/>
</dbReference>
<feature type="domain" description="Nudix hydrolase" evidence="2">
    <location>
        <begin position="20"/>
        <end position="83"/>
    </location>
</feature>
<comment type="caution">
    <text evidence="3">The sequence shown here is derived from an EMBL/GenBank/DDBJ whole genome shotgun (WGS) entry which is preliminary data.</text>
</comment>
<organism evidence="3 4">
    <name type="scientific">Vagococcus vulneris</name>
    <dbReference type="NCBI Taxonomy" id="1977869"/>
    <lineage>
        <taxon>Bacteria</taxon>
        <taxon>Bacillati</taxon>
        <taxon>Bacillota</taxon>
        <taxon>Bacilli</taxon>
        <taxon>Lactobacillales</taxon>
        <taxon>Enterococcaceae</taxon>
        <taxon>Vagococcus</taxon>
    </lineage>
</organism>
<dbReference type="OrthoDB" id="9008185at2"/>
<dbReference type="Proteomes" id="UP000287857">
    <property type="component" value="Unassembled WGS sequence"/>
</dbReference>
<name>A0A429ZMN1_9ENTE</name>
<proteinExistence type="predicted"/>
<evidence type="ECO:0000259" key="2">
    <source>
        <dbReference type="Pfam" id="PF00293"/>
    </source>
</evidence>
<evidence type="ECO:0000313" key="4">
    <source>
        <dbReference type="Proteomes" id="UP000287857"/>
    </source>
</evidence>
<dbReference type="InterPro" id="IPR015797">
    <property type="entry name" value="NUDIX_hydrolase-like_dom_sf"/>
</dbReference>
<dbReference type="InterPro" id="IPR000086">
    <property type="entry name" value="NUDIX_hydrolase_dom"/>
</dbReference>
<evidence type="ECO:0000313" key="3">
    <source>
        <dbReference type="EMBL" id="RST94909.1"/>
    </source>
</evidence>
<dbReference type="AlphaFoldDB" id="A0A429ZMN1"/>
<dbReference type="GO" id="GO:0016787">
    <property type="term" value="F:hydrolase activity"/>
    <property type="evidence" value="ECO:0007669"/>
    <property type="project" value="UniProtKB-KW"/>
</dbReference>
<protein>
    <recommendedName>
        <fullName evidence="2">Nudix hydrolase domain-containing protein</fullName>
    </recommendedName>
</protein>
<dbReference type="Pfam" id="PF00293">
    <property type="entry name" value="NUDIX"/>
    <property type="match status" value="1"/>
</dbReference>
<accession>A0A429ZMN1</accession>
<dbReference type="InterPro" id="IPR020084">
    <property type="entry name" value="NUDIX_hydrolase_CS"/>
</dbReference>
<gene>
    <name evidence="3" type="ORF">CBF37_11545</name>
</gene>
<dbReference type="SUPFAM" id="SSF55811">
    <property type="entry name" value="Nudix"/>
    <property type="match status" value="1"/>
</dbReference>
<sequence length="90" mass="10027">MTDMTDIRTQFKQTLFDIRACGILVNENKLLVSHEADGSQTLTGGAVKISETTEQTVKREFLEETGLDVSIGSLTAIIENFFTLNNQPYQ</sequence>
<dbReference type="PROSITE" id="PS00893">
    <property type="entry name" value="NUDIX_BOX"/>
    <property type="match status" value="1"/>
</dbReference>
<reference evidence="3 4" key="1">
    <citation type="submission" date="2017-05" db="EMBL/GenBank/DDBJ databases">
        <title>Vagococcus spp. assemblies.</title>
        <authorList>
            <person name="Gulvik C.A."/>
        </authorList>
    </citation>
    <scope>NUCLEOTIDE SEQUENCE [LARGE SCALE GENOMIC DNA]</scope>
    <source>
        <strain evidence="3 4">SS1995</strain>
    </source>
</reference>
<keyword evidence="1" id="KW-0378">Hydrolase</keyword>
<evidence type="ECO:0000256" key="1">
    <source>
        <dbReference type="ARBA" id="ARBA00022801"/>
    </source>
</evidence>
<keyword evidence="4" id="KW-1185">Reference proteome</keyword>